<keyword evidence="6" id="KW-1185">Reference proteome</keyword>
<evidence type="ECO:0000313" key="6">
    <source>
        <dbReference type="Proteomes" id="UP001107558"/>
    </source>
</evidence>
<dbReference type="InterPro" id="IPR007205">
    <property type="entry name" value="Protein_HGH1_N"/>
</dbReference>
<evidence type="ECO:0000313" key="5">
    <source>
        <dbReference type="EMBL" id="KAG5682279.1"/>
    </source>
</evidence>
<dbReference type="InterPro" id="IPR011989">
    <property type="entry name" value="ARM-like"/>
</dbReference>
<dbReference type="EMBL" id="JADBJN010000001">
    <property type="protein sequence ID" value="KAG5682279.1"/>
    <property type="molecule type" value="Genomic_DNA"/>
</dbReference>
<dbReference type="PANTHER" id="PTHR13387">
    <property type="entry name" value="PROTEIN HGH1 HOMOLOG"/>
    <property type="match status" value="1"/>
</dbReference>
<comment type="caution">
    <text evidence="5">The sequence shown here is derived from an EMBL/GenBank/DDBJ whole genome shotgun (WGS) entry which is preliminary data.</text>
</comment>
<dbReference type="Pfam" id="PF04064">
    <property type="entry name" value="DUF384"/>
    <property type="match status" value="1"/>
</dbReference>
<organism evidence="5 6">
    <name type="scientific">Polypedilum vanderplanki</name>
    <name type="common">Sleeping chironomid midge</name>
    <dbReference type="NCBI Taxonomy" id="319348"/>
    <lineage>
        <taxon>Eukaryota</taxon>
        <taxon>Metazoa</taxon>
        <taxon>Ecdysozoa</taxon>
        <taxon>Arthropoda</taxon>
        <taxon>Hexapoda</taxon>
        <taxon>Insecta</taxon>
        <taxon>Pterygota</taxon>
        <taxon>Neoptera</taxon>
        <taxon>Endopterygota</taxon>
        <taxon>Diptera</taxon>
        <taxon>Nematocera</taxon>
        <taxon>Chironomoidea</taxon>
        <taxon>Chironomidae</taxon>
        <taxon>Chironominae</taxon>
        <taxon>Polypedilum</taxon>
        <taxon>Polypedilum</taxon>
    </lineage>
</organism>
<dbReference type="InterPro" id="IPR016024">
    <property type="entry name" value="ARM-type_fold"/>
</dbReference>
<evidence type="ECO:0000259" key="4">
    <source>
        <dbReference type="Pfam" id="PF04064"/>
    </source>
</evidence>
<accession>A0A9J6CK87</accession>
<feature type="domain" description="Protein HGH1 N-terminal" evidence="3">
    <location>
        <begin position="105"/>
        <end position="279"/>
    </location>
</feature>
<dbReference type="AlphaFoldDB" id="A0A9J6CK87"/>
<feature type="domain" description="Protein HGH1 C-terminal" evidence="4">
    <location>
        <begin position="285"/>
        <end position="342"/>
    </location>
</feature>
<evidence type="ECO:0000259" key="3">
    <source>
        <dbReference type="Pfam" id="PF04063"/>
    </source>
</evidence>
<dbReference type="OrthoDB" id="338814at2759"/>
<dbReference type="InterPro" id="IPR007206">
    <property type="entry name" value="Protein_HGH1_C"/>
</dbReference>
<proteinExistence type="inferred from homology"/>
<dbReference type="SUPFAM" id="SSF48371">
    <property type="entry name" value="ARM repeat"/>
    <property type="match status" value="1"/>
</dbReference>
<comment type="similarity">
    <text evidence="1">Belongs to the HGH1 family.</text>
</comment>
<dbReference type="InterPro" id="IPR039717">
    <property type="entry name" value="Hgh1"/>
</dbReference>
<dbReference type="Gene3D" id="1.25.10.10">
    <property type="entry name" value="Leucine-rich Repeat Variant"/>
    <property type="match status" value="1"/>
</dbReference>
<evidence type="ECO:0000256" key="1">
    <source>
        <dbReference type="ARBA" id="ARBA00006712"/>
    </source>
</evidence>
<reference evidence="5" key="1">
    <citation type="submission" date="2021-03" db="EMBL/GenBank/DDBJ databases">
        <title>Chromosome level genome of the anhydrobiotic midge Polypedilum vanderplanki.</title>
        <authorList>
            <person name="Yoshida Y."/>
            <person name="Kikawada T."/>
            <person name="Gusev O."/>
        </authorList>
    </citation>
    <scope>NUCLEOTIDE SEQUENCE</scope>
    <source>
        <strain evidence="5">NIAS01</strain>
        <tissue evidence="5">Whole body or cell culture</tissue>
    </source>
</reference>
<gene>
    <name evidence="5" type="ORF">PVAND_011642</name>
</gene>
<evidence type="ECO:0000256" key="2">
    <source>
        <dbReference type="ARBA" id="ARBA00014076"/>
    </source>
</evidence>
<sequence length="369" mass="41889">MDKQIIELIQFLKNETRIELKSVAISNILALTGDKDGIEILISNFEILNAIVLLTTDKNFVIAKDACFCLINISAENSYACDALLKSSPSNSQNTGLIQIIIKNVLDPQSELSDFLLSVLSNITRCDNPELVENVVHIMLKIDNGIFHRLVAVFSKIDFNQRKQNLNYLAAVFSNISQSSTFRNIFGGSQNRLLQRLLPFINHESSVNRRGGITGLLKNMCFDSSLHEWLFSEEVDVLPFILLPLAGNEEFDDEINEKLPLELQFLEFNKKRESDPDIRIILLECLAQLCATRNGRTYLRSKGTYEILRELHKFEVSSEGDINALRACENVVDILIRTEDEIGHDNLKEVEIPSDIVEKIEKFNDLDDK</sequence>
<name>A0A9J6CK87_POLVA</name>
<dbReference type="Proteomes" id="UP001107558">
    <property type="component" value="Chromosome 1"/>
</dbReference>
<dbReference type="PANTHER" id="PTHR13387:SF9">
    <property type="entry name" value="PROTEIN HGH1 HOMOLOG"/>
    <property type="match status" value="1"/>
</dbReference>
<protein>
    <recommendedName>
        <fullName evidence="2">Protein HGH1 homolog</fullName>
    </recommendedName>
</protein>
<dbReference type="Pfam" id="PF04063">
    <property type="entry name" value="DUF383"/>
    <property type="match status" value="1"/>
</dbReference>